<organism evidence="1 2">
    <name type="scientific">Winmispira thermophila (strain ATCC 49972 / DSM 6192 / RI 19.B1)</name>
    <name type="common">Spirochaeta thermophila</name>
    <dbReference type="NCBI Taxonomy" id="665571"/>
    <lineage>
        <taxon>Bacteria</taxon>
        <taxon>Pseudomonadati</taxon>
        <taxon>Spirochaetota</taxon>
        <taxon>Spirochaetia</taxon>
        <taxon>Winmispirales</taxon>
        <taxon>Winmispiraceae</taxon>
        <taxon>Winmispira</taxon>
    </lineage>
</organism>
<evidence type="ECO:0000313" key="1">
    <source>
        <dbReference type="EMBL" id="ADN01019.1"/>
    </source>
</evidence>
<dbReference type="RefSeq" id="WP_013312860.1">
    <property type="nucleotide sequence ID" value="NC_014484.1"/>
</dbReference>
<dbReference type="EMBL" id="CP001698">
    <property type="protein sequence ID" value="ADN01019.1"/>
    <property type="molecule type" value="Genomic_DNA"/>
</dbReference>
<proteinExistence type="predicted"/>
<protein>
    <submittedName>
        <fullName evidence="1">Uncharacterized protein</fullName>
    </submittedName>
</protein>
<gene>
    <name evidence="1" type="ordered locus">STHERM_c00430</name>
</gene>
<dbReference type="KEGG" id="sta:STHERM_c00430"/>
<reference key="1">
    <citation type="submission" date="2009-08" db="EMBL/GenBank/DDBJ databases">
        <title>The genome sequence of Spirochaeta thermophila DSM6192.</title>
        <authorList>
            <person name="Angelov A."/>
            <person name="Mientus M."/>
            <person name="Wittenberg S."/>
            <person name="Lehmann R."/>
            <person name="Liesegang H."/>
            <person name="Daniel R."/>
            <person name="Liebl W."/>
        </authorList>
    </citation>
    <scope>NUCLEOTIDE SEQUENCE</scope>
    <source>
        <strain>DSM 6192</strain>
    </source>
</reference>
<evidence type="ECO:0000313" key="2">
    <source>
        <dbReference type="Proteomes" id="UP000001296"/>
    </source>
</evidence>
<dbReference type="PaxDb" id="665571-STHERM_c00430"/>
<dbReference type="AlphaFoldDB" id="E0RTW3"/>
<name>E0RTW3_WINT6</name>
<dbReference type="HOGENOM" id="CLU_1712162_0_0_12"/>
<dbReference type="Proteomes" id="UP000001296">
    <property type="component" value="Chromosome"/>
</dbReference>
<reference evidence="1 2" key="2">
    <citation type="journal article" date="2010" name="J. Bacteriol.">
        <title>Genome sequence of the polysaccharide-degrading, thermophilic anaerobe Spirochaeta thermophila DSM 6192.</title>
        <authorList>
            <person name="Angelov A."/>
            <person name="Liebl S."/>
            <person name="Ballschmiter M."/>
            <person name="Bomeke M."/>
            <person name="Lehmann R."/>
            <person name="Liesegang H."/>
            <person name="Daniel R."/>
            <person name="Liebl W."/>
        </authorList>
    </citation>
    <scope>NUCLEOTIDE SEQUENCE [LARGE SCALE GENOMIC DNA]</scope>
    <source>
        <strain evidence="2">ATCC 49972 / DSM 6192 / RI 19.B1</strain>
    </source>
</reference>
<sequence>MKRLFLLYMTLGTLLWAYDPVDGVRFDLTLEDLIGTLPEGKEEVSGYYLVLDGIIGSVEVLDPGEGESFTARLELVSGAWLSEEEVALYRADVILKGAEFRSRIPLSRRDPILPESLIERRRIIVLCRLIDVESSPDGTPVPVLLAKAVRVIR</sequence>
<accession>E0RTW3</accession>